<dbReference type="InterPro" id="IPR033411">
    <property type="entry name" value="Ribonuclease_PIN"/>
</dbReference>
<evidence type="ECO:0000256" key="13">
    <source>
        <dbReference type="PIRSR" id="PIRSR037125-1"/>
    </source>
</evidence>
<sequence>MAATLVEHVVADAGAFLRGATLQEIGKNIYTIKDVVSEIRDKETKRRLAVLPYELHFKEPLPENVKLVTEFAKKTGDYPSLSATDLKVLALAYQLVAEHVGVDHLRQEPEQKIAVTSTAQHPEAPVNLAGFHLPSKPKTESPSLLGKDQRFAGAETLEFGSFIFWRDPLPNIEEDLQELLSSPSAAVSVAIRKDPQETTDDHGGALDTTGTDSEDEDNEEEDDDDDGGGGWITPSNIKQVQQDMRSGEPPINVKVACLTTDFAMQNVLIQMGIHVLAVSGMLIRQTRNYILRCHGCFRTTSNMTRVFCPNCGNRTLKKVAVTVDQDGGIQMHLSRNPKVLNTRGLRYSLPIPKGGKHAHNPHLVDDQHFPQQRLSKKAKQKTDAFDPDYIAGISPFAENDIYSRAANLQIRDGALGAGRRRMNPNTAKKKFVKKR</sequence>
<keyword evidence="4" id="KW-0597">Phosphoprotein</keyword>
<accession>A0AAV7KWW4</accession>
<dbReference type="PIRSF" id="PIRSF037125">
    <property type="entry name" value="D-site_20S_pre-rRNA_nuclease"/>
    <property type="match status" value="1"/>
</dbReference>
<evidence type="ECO:0000313" key="19">
    <source>
        <dbReference type="Proteomes" id="UP001066276"/>
    </source>
</evidence>
<feature type="region of interest" description="Disordered" evidence="14">
    <location>
        <begin position="192"/>
        <end position="235"/>
    </location>
</feature>
<feature type="compositionally biased region" description="Acidic residues" evidence="14">
    <location>
        <begin position="212"/>
        <end position="227"/>
    </location>
</feature>
<dbReference type="FunFam" id="3.40.50.1010:FF:000018">
    <property type="entry name" value="RNA-binding protein NOB1"/>
    <property type="match status" value="1"/>
</dbReference>
<feature type="compositionally biased region" description="Basic and acidic residues" evidence="14">
    <location>
        <begin position="192"/>
        <end position="204"/>
    </location>
</feature>
<evidence type="ECO:0000256" key="6">
    <source>
        <dbReference type="ARBA" id="ARBA00022723"/>
    </source>
</evidence>
<evidence type="ECO:0000256" key="10">
    <source>
        <dbReference type="ARBA" id="ARBA00023242"/>
    </source>
</evidence>
<comment type="function">
    <text evidence="11">May play a role in mRNA degradation. Endonuclease required for processing of 20S pre-rRNA precursor and biogenesis of 40S ribosomal subunits.</text>
</comment>
<keyword evidence="19" id="KW-1185">Reference proteome</keyword>
<evidence type="ECO:0000256" key="8">
    <source>
        <dbReference type="ARBA" id="ARBA00022801"/>
    </source>
</evidence>
<comment type="subcellular location">
    <subcellularLocation>
        <location evidence="1 12">Nucleus</location>
    </subcellularLocation>
</comment>
<evidence type="ECO:0000256" key="2">
    <source>
        <dbReference type="ARBA" id="ARBA00005858"/>
    </source>
</evidence>
<dbReference type="Gene3D" id="3.40.50.1010">
    <property type="entry name" value="5'-nuclease"/>
    <property type="match status" value="1"/>
</dbReference>
<comment type="caution">
    <text evidence="18">The sequence shown here is derived from an EMBL/GenBank/DDBJ whole genome shotgun (WGS) entry which is preliminary data.</text>
</comment>
<dbReference type="Proteomes" id="UP001066276">
    <property type="component" value="Chromosome 12"/>
</dbReference>
<name>A0AAV7KWW4_PLEWA</name>
<dbReference type="InterPro" id="IPR033461">
    <property type="entry name" value="WRNPLPNID"/>
</dbReference>
<protein>
    <recommendedName>
        <fullName evidence="3 12">RNA-binding protein NOB1</fullName>
    </recommendedName>
</protein>
<keyword evidence="5" id="KW-0540">Nuclease</keyword>
<keyword evidence="8" id="KW-0378">Hydrolase</keyword>
<reference evidence="18" key="1">
    <citation type="journal article" date="2022" name="bioRxiv">
        <title>Sequencing and chromosome-scale assembly of the giantPleurodeles waltlgenome.</title>
        <authorList>
            <person name="Brown T."/>
            <person name="Elewa A."/>
            <person name="Iarovenko S."/>
            <person name="Subramanian E."/>
            <person name="Araus A.J."/>
            <person name="Petzold A."/>
            <person name="Susuki M."/>
            <person name="Suzuki K.-i.T."/>
            <person name="Hayashi T."/>
            <person name="Toyoda A."/>
            <person name="Oliveira C."/>
            <person name="Osipova E."/>
            <person name="Leigh N.D."/>
            <person name="Simon A."/>
            <person name="Yun M.H."/>
        </authorList>
    </citation>
    <scope>NUCLEOTIDE SEQUENCE</scope>
    <source>
        <strain evidence="18">20211129_DDA</strain>
        <tissue evidence="18">Liver</tissue>
    </source>
</reference>
<keyword evidence="9 12" id="KW-0862">Zinc</keyword>
<evidence type="ECO:0000256" key="5">
    <source>
        <dbReference type="ARBA" id="ARBA00022722"/>
    </source>
</evidence>
<dbReference type="Pfam" id="PF08772">
    <property type="entry name" value="Zn_ribbon_NOB1"/>
    <property type="match status" value="1"/>
</dbReference>
<dbReference type="Pfam" id="PF15017">
    <property type="entry name" value="WRNPLPNID"/>
    <property type="match status" value="1"/>
</dbReference>
<dbReference type="PANTHER" id="PTHR12814:SF2">
    <property type="entry name" value="RNA-BINDING PROTEIN NOB1"/>
    <property type="match status" value="1"/>
</dbReference>
<feature type="binding site" evidence="13">
    <location>
        <position position="296"/>
    </location>
    <ligand>
        <name>Zn(2+)</name>
        <dbReference type="ChEBI" id="CHEBI:29105"/>
    </ligand>
</feature>
<dbReference type="GO" id="GO:0030490">
    <property type="term" value="P:maturation of SSU-rRNA"/>
    <property type="evidence" value="ECO:0007669"/>
    <property type="project" value="TreeGrafter"/>
</dbReference>
<dbReference type="GO" id="GO:0030688">
    <property type="term" value="C:preribosome, small subunit precursor"/>
    <property type="evidence" value="ECO:0007669"/>
    <property type="project" value="TreeGrafter"/>
</dbReference>
<evidence type="ECO:0000256" key="9">
    <source>
        <dbReference type="ARBA" id="ARBA00022833"/>
    </source>
</evidence>
<dbReference type="GO" id="GO:0005634">
    <property type="term" value="C:nucleus"/>
    <property type="evidence" value="ECO:0007669"/>
    <property type="project" value="UniProtKB-SubCell"/>
</dbReference>
<keyword evidence="6 12" id="KW-0479">Metal-binding</keyword>
<dbReference type="CDD" id="cd09876">
    <property type="entry name" value="PIN_Nob1-like"/>
    <property type="match status" value="1"/>
</dbReference>
<keyword evidence="7" id="KW-0863">Zinc-finger</keyword>
<dbReference type="InterPro" id="IPR036283">
    <property type="entry name" value="NOB1_Zf-like_sf"/>
</dbReference>
<evidence type="ECO:0000256" key="12">
    <source>
        <dbReference type="PIRNR" id="PIRNR037125"/>
    </source>
</evidence>
<evidence type="ECO:0000256" key="4">
    <source>
        <dbReference type="ARBA" id="ARBA00022553"/>
    </source>
</evidence>
<evidence type="ECO:0000259" key="16">
    <source>
        <dbReference type="Pfam" id="PF15017"/>
    </source>
</evidence>
<dbReference type="AlphaFoldDB" id="A0AAV7KWW4"/>
<keyword evidence="10 12" id="KW-0539">Nucleus</keyword>
<evidence type="ECO:0000256" key="11">
    <source>
        <dbReference type="ARBA" id="ARBA00045628"/>
    </source>
</evidence>
<comment type="similarity">
    <text evidence="2 12">Belongs to the NOB1 family.</text>
</comment>
<evidence type="ECO:0000256" key="7">
    <source>
        <dbReference type="ARBA" id="ARBA00022771"/>
    </source>
</evidence>
<dbReference type="GO" id="GO:0016787">
    <property type="term" value="F:hydrolase activity"/>
    <property type="evidence" value="ECO:0007669"/>
    <property type="project" value="UniProtKB-KW"/>
</dbReference>
<dbReference type="SUPFAM" id="SSF144206">
    <property type="entry name" value="NOB1 zinc finger-like"/>
    <property type="match status" value="1"/>
</dbReference>
<feature type="domain" description="Ribonuclease PIN" evidence="17">
    <location>
        <begin position="9"/>
        <end position="95"/>
    </location>
</feature>
<evidence type="ECO:0000256" key="1">
    <source>
        <dbReference type="ARBA" id="ARBA00004123"/>
    </source>
</evidence>
<feature type="domain" description="Nin one binding (NOB1) Zn-ribbon-like" evidence="15">
    <location>
        <begin position="283"/>
        <end position="355"/>
    </location>
</feature>
<dbReference type="Gene3D" id="6.20.210.10">
    <property type="entry name" value="Nin one binding (NOB1), Zn-ribbon-like"/>
    <property type="match status" value="1"/>
</dbReference>
<evidence type="ECO:0000259" key="15">
    <source>
        <dbReference type="Pfam" id="PF08772"/>
    </source>
</evidence>
<feature type="binding site" evidence="13">
    <location>
        <position position="293"/>
    </location>
    <ligand>
        <name>Zn(2+)</name>
        <dbReference type="ChEBI" id="CHEBI:29105"/>
    </ligand>
</feature>
<evidence type="ECO:0000256" key="3">
    <source>
        <dbReference type="ARBA" id="ARBA00018439"/>
    </source>
</evidence>
<dbReference type="InterPro" id="IPR014881">
    <property type="entry name" value="NOB1_Zn-bd"/>
</dbReference>
<evidence type="ECO:0000256" key="14">
    <source>
        <dbReference type="SAM" id="MobiDB-lite"/>
    </source>
</evidence>
<evidence type="ECO:0000259" key="17">
    <source>
        <dbReference type="Pfam" id="PF17146"/>
    </source>
</evidence>
<gene>
    <name evidence="18" type="ORF">NDU88_003915</name>
</gene>
<dbReference type="InterPro" id="IPR017117">
    <property type="entry name" value="Nob1_euk"/>
</dbReference>
<evidence type="ECO:0000313" key="18">
    <source>
        <dbReference type="EMBL" id="KAJ1083760.1"/>
    </source>
</evidence>
<proteinExistence type="inferred from homology"/>
<dbReference type="Pfam" id="PF17146">
    <property type="entry name" value="PIN_6"/>
    <property type="match status" value="1"/>
</dbReference>
<dbReference type="EMBL" id="JANPWB010000016">
    <property type="protein sequence ID" value="KAJ1083760.1"/>
    <property type="molecule type" value="Genomic_DNA"/>
</dbReference>
<feature type="binding site" evidence="13">
    <location>
        <position position="308"/>
    </location>
    <ligand>
        <name>Zn(2+)</name>
        <dbReference type="ChEBI" id="CHEBI:29105"/>
    </ligand>
</feature>
<dbReference type="GO" id="GO:0004521">
    <property type="term" value="F:RNA endonuclease activity"/>
    <property type="evidence" value="ECO:0007669"/>
    <property type="project" value="UniProtKB-UniRule"/>
</dbReference>
<dbReference type="PANTHER" id="PTHR12814">
    <property type="entry name" value="RNA-BINDING PROTEIN NOB1"/>
    <property type="match status" value="1"/>
</dbReference>
<dbReference type="GO" id="GO:0008270">
    <property type="term" value="F:zinc ion binding"/>
    <property type="evidence" value="ECO:0007669"/>
    <property type="project" value="UniProtKB-KW"/>
</dbReference>
<dbReference type="InterPro" id="IPR039907">
    <property type="entry name" value="NOB1"/>
</dbReference>
<feature type="binding site" evidence="13">
    <location>
        <position position="311"/>
    </location>
    <ligand>
        <name>Zn(2+)</name>
        <dbReference type="ChEBI" id="CHEBI:29105"/>
    </ligand>
</feature>
<feature type="domain" description="Putative WW-binding" evidence="16">
    <location>
        <begin position="158"/>
        <end position="235"/>
    </location>
</feature>
<organism evidence="18 19">
    <name type="scientific">Pleurodeles waltl</name>
    <name type="common">Iberian ribbed newt</name>
    <dbReference type="NCBI Taxonomy" id="8319"/>
    <lineage>
        <taxon>Eukaryota</taxon>
        <taxon>Metazoa</taxon>
        <taxon>Chordata</taxon>
        <taxon>Craniata</taxon>
        <taxon>Vertebrata</taxon>
        <taxon>Euteleostomi</taxon>
        <taxon>Amphibia</taxon>
        <taxon>Batrachia</taxon>
        <taxon>Caudata</taxon>
        <taxon>Salamandroidea</taxon>
        <taxon>Salamandridae</taxon>
        <taxon>Pleurodelinae</taxon>
        <taxon>Pleurodeles</taxon>
    </lineage>
</organism>